<dbReference type="EMBL" id="BFEA01001315">
    <property type="protein sequence ID" value="GBG93231.1"/>
    <property type="molecule type" value="Genomic_DNA"/>
</dbReference>
<evidence type="ECO:0000256" key="8">
    <source>
        <dbReference type="SAM" id="Phobius"/>
    </source>
</evidence>
<evidence type="ECO:0000313" key="10">
    <source>
        <dbReference type="EMBL" id="GBG93231.1"/>
    </source>
</evidence>
<dbReference type="AlphaFoldDB" id="A0A388MFA0"/>
<dbReference type="GO" id="GO:0015171">
    <property type="term" value="F:amino acid transmembrane transporter activity"/>
    <property type="evidence" value="ECO:0007669"/>
    <property type="project" value="TreeGrafter"/>
</dbReference>
<feature type="transmembrane region" description="Helical" evidence="8">
    <location>
        <begin position="811"/>
        <end position="827"/>
    </location>
</feature>
<dbReference type="OrthoDB" id="3900342at2759"/>
<comment type="similarity">
    <text evidence="2">Belongs to the amino acid-polyamine-organocation (APC) superfamily. Cationic amino acid transporter (CAT) (TC 2.A.3.3) family.</text>
</comment>
<feature type="transmembrane region" description="Helical" evidence="8">
    <location>
        <begin position="209"/>
        <end position="229"/>
    </location>
</feature>
<name>A0A388MFA0_CHABU</name>
<feature type="transmembrane region" description="Helical" evidence="8">
    <location>
        <begin position="439"/>
        <end position="459"/>
    </location>
</feature>
<evidence type="ECO:0000256" key="6">
    <source>
        <dbReference type="ARBA" id="ARBA00023136"/>
    </source>
</evidence>
<feature type="transmembrane region" description="Helical" evidence="8">
    <location>
        <begin position="413"/>
        <end position="433"/>
    </location>
</feature>
<keyword evidence="11" id="KW-1185">Reference proteome</keyword>
<reference evidence="10 11" key="1">
    <citation type="journal article" date="2018" name="Cell">
        <title>The Chara Genome: Secondary Complexity and Implications for Plant Terrestrialization.</title>
        <authorList>
            <person name="Nishiyama T."/>
            <person name="Sakayama H."/>
            <person name="Vries J.D."/>
            <person name="Buschmann H."/>
            <person name="Saint-Marcoux D."/>
            <person name="Ullrich K.K."/>
            <person name="Haas F.B."/>
            <person name="Vanderstraeten L."/>
            <person name="Becker D."/>
            <person name="Lang D."/>
            <person name="Vosolsobe S."/>
            <person name="Rombauts S."/>
            <person name="Wilhelmsson P.K.I."/>
            <person name="Janitza P."/>
            <person name="Kern R."/>
            <person name="Heyl A."/>
            <person name="Rumpler F."/>
            <person name="Villalobos L.I.A.C."/>
            <person name="Clay J.M."/>
            <person name="Skokan R."/>
            <person name="Toyoda A."/>
            <person name="Suzuki Y."/>
            <person name="Kagoshima H."/>
            <person name="Schijlen E."/>
            <person name="Tajeshwar N."/>
            <person name="Catarino B."/>
            <person name="Hetherington A.J."/>
            <person name="Saltykova A."/>
            <person name="Bonnot C."/>
            <person name="Breuninger H."/>
            <person name="Symeonidi A."/>
            <person name="Radhakrishnan G.V."/>
            <person name="Van Nieuwerburgh F."/>
            <person name="Deforce D."/>
            <person name="Chang C."/>
            <person name="Karol K.G."/>
            <person name="Hedrich R."/>
            <person name="Ulvskov P."/>
            <person name="Glockner G."/>
            <person name="Delwiche C.F."/>
            <person name="Petrasek J."/>
            <person name="Van de Peer Y."/>
            <person name="Friml J."/>
            <person name="Beilby M."/>
            <person name="Dolan L."/>
            <person name="Kohara Y."/>
            <person name="Sugano S."/>
            <person name="Fujiyama A."/>
            <person name="Delaux P.-M."/>
            <person name="Quint M."/>
            <person name="TheiBen G."/>
            <person name="Hagemann M."/>
            <person name="Harholt J."/>
            <person name="Dunand C."/>
            <person name="Zachgo S."/>
            <person name="Langdale J."/>
            <person name="Maumus F."/>
            <person name="Straeten D.V.D."/>
            <person name="Gould S.B."/>
            <person name="Rensing S.A."/>
        </authorList>
    </citation>
    <scope>NUCLEOTIDE SEQUENCE [LARGE SCALE GENOMIC DNA]</scope>
    <source>
        <strain evidence="10 11">S276</strain>
    </source>
</reference>
<dbReference type="PANTHER" id="PTHR43243:SF4">
    <property type="entry name" value="CATIONIC AMINO ACID TRANSPORTER 4"/>
    <property type="match status" value="1"/>
</dbReference>
<feature type="transmembrane region" description="Helical" evidence="8">
    <location>
        <begin position="715"/>
        <end position="735"/>
    </location>
</feature>
<feature type="transmembrane region" description="Helical" evidence="8">
    <location>
        <begin position="145"/>
        <end position="166"/>
    </location>
</feature>
<dbReference type="STRING" id="69332.A0A388MFA0"/>
<keyword evidence="5 8" id="KW-1133">Transmembrane helix</keyword>
<feature type="transmembrane region" description="Helical" evidence="8">
    <location>
        <begin position="85"/>
        <end position="106"/>
    </location>
</feature>
<organism evidence="10 11">
    <name type="scientific">Chara braunii</name>
    <name type="common">Braun's stonewort</name>
    <dbReference type="NCBI Taxonomy" id="69332"/>
    <lineage>
        <taxon>Eukaryota</taxon>
        <taxon>Viridiplantae</taxon>
        <taxon>Streptophyta</taxon>
        <taxon>Charophyceae</taxon>
        <taxon>Charales</taxon>
        <taxon>Characeae</taxon>
        <taxon>Chara</taxon>
    </lineage>
</organism>
<dbReference type="OMA" id="LMFGWAP"/>
<evidence type="ECO:0000256" key="3">
    <source>
        <dbReference type="ARBA" id="ARBA00022448"/>
    </source>
</evidence>
<keyword evidence="6 8" id="KW-0472">Membrane</keyword>
<feature type="transmembrane region" description="Helical" evidence="8">
    <location>
        <begin position="241"/>
        <end position="267"/>
    </location>
</feature>
<dbReference type="Pfam" id="PF13906">
    <property type="entry name" value="AA_permease_C"/>
    <property type="match status" value="1"/>
</dbReference>
<evidence type="ECO:0000256" key="4">
    <source>
        <dbReference type="ARBA" id="ARBA00022692"/>
    </source>
</evidence>
<dbReference type="Gene3D" id="1.20.1740.10">
    <property type="entry name" value="Amino acid/polyamine transporter I"/>
    <property type="match status" value="2"/>
</dbReference>
<comment type="caution">
    <text evidence="10">The sequence shown here is derived from an EMBL/GenBank/DDBJ whole genome shotgun (WGS) entry which is preliminary data.</text>
</comment>
<feature type="compositionally biased region" description="Low complexity" evidence="7">
    <location>
        <begin position="18"/>
        <end position="28"/>
    </location>
</feature>
<dbReference type="Proteomes" id="UP000265515">
    <property type="component" value="Unassembled WGS sequence"/>
</dbReference>
<feature type="compositionally biased region" description="Gly residues" evidence="7">
    <location>
        <begin position="631"/>
        <end position="641"/>
    </location>
</feature>
<feature type="transmembrane region" description="Helical" evidence="8">
    <location>
        <begin position="112"/>
        <end position="133"/>
    </location>
</feature>
<feature type="compositionally biased region" description="Basic and acidic residues" evidence="7">
    <location>
        <begin position="661"/>
        <end position="678"/>
    </location>
</feature>
<feature type="transmembrane region" description="Helical" evidence="8">
    <location>
        <begin position="316"/>
        <end position="340"/>
    </location>
</feature>
<dbReference type="PANTHER" id="PTHR43243">
    <property type="entry name" value="INNER MEMBRANE TRANSPORTER YGJI-RELATED"/>
    <property type="match status" value="1"/>
</dbReference>
<keyword evidence="4 8" id="KW-0812">Transmembrane</keyword>
<gene>
    <name evidence="10" type="ORF">CBR_g61206</name>
</gene>
<proteinExistence type="inferred from homology"/>
<feature type="transmembrane region" description="Helical" evidence="8">
    <location>
        <begin position="741"/>
        <end position="764"/>
    </location>
</feature>
<feature type="region of interest" description="Disordered" evidence="7">
    <location>
        <begin position="505"/>
        <end position="602"/>
    </location>
</feature>
<sequence>MVSHKGDLVPTQQLRGGSSSSSSSSNNNIHHYHEQHDSKAKAKGGGGGAVLGALFRVKPSDDVRARATSSMTADTMKRCLTVKDLIPIGVGSTVGAGVYVLVGTAARDRAGPALTISFLIAGIAAALAALCYAELASRCPSAGSAYHYAYTCVGEVVAWLIGWSLILEYAVGASAVARGLSPNLGVFVGGEENIPYWLARLKLPYCGGIVADPLAAIAVLLVTVLLCVGIKESVQVQTIMVLVNVTVLGFVVIAGVWAGCRSGWIGYKQAGGYFPYGVNGVLGGAAMVFFSYIGFDTVASTAEEVKRPQRDLPLGIGLSLLLCGGLYMSIAVVLLGLVPYDQISRETPITTAFEEYGMPVVKYMVASGALAALSTSLLGGLLPQPRVLFAMARDGLLPNWVGELTTNGTPLNATILTGVFASVLAFCMDITTLSNMVSVGTLLAFTCVSASVLIVRYAAPPVEACMTPTTGAVDVVPAVLTASAFLPSSSSSAARQASKSTVSEGSAAAAEAGEKAPLLQRGSAARDAEDENRGALLSTQQQERSFLADANPTREKASSLSSHPDGEGRGVGGGGVVVGGGSDRKNKRPAGPDGNPINVRVPSASLPAKGAAAAATTAGGLLDTLKVREGSSGGATAAGGGEGHRHHQGSNYGVKCSIVSDKQDTERPESPGSLDDHLASPLLGQSLPPTTFSPPPPARSGKWLEKETEPRRRQVAIVSISAICIGAPLIATAAAGDLLPFFIRMALLVIGAPVLGAGFIFLSVMREDEASLIFGHPGGFRCPFVPALPVASIVVNTYLMINLGLGTWKRVSLWLAIGALLYVFYGFEHSKLRLASMAASGRREKTKKSTAGGGAVGAADLETGWRTRFQRSLRSWKRCCGRRDNT</sequence>
<feature type="compositionally biased region" description="Basic and acidic residues" evidence="7">
    <location>
        <begin position="31"/>
        <end position="40"/>
    </location>
</feature>
<feature type="transmembrane region" description="Helical" evidence="8">
    <location>
        <begin position="360"/>
        <end position="382"/>
    </location>
</feature>
<feature type="compositionally biased region" description="Basic and acidic residues" evidence="7">
    <location>
        <begin position="524"/>
        <end position="533"/>
    </location>
</feature>
<dbReference type="InterPro" id="IPR029485">
    <property type="entry name" value="CAT_C"/>
</dbReference>
<feature type="region of interest" description="Disordered" evidence="7">
    <location>
        <begin position="631"/>
        <end position="707"/>
    </location>
</feature>
<dbReference type="Pfam" id="PF13520">
    <property type="entry name" value="AA_permease_2"/>
    <property type="match status" value="1"/>
</dbReference>
<dbReference type="InterPro" id="IPR002293">
    <property type="entry name" value="AA/rel_permease1"/>
</dbReference>
<feature type="compositionally biased region" description="Gly residues" evidence="7">
    <location>
        <begin position="569"/>
        <end position="581"/>
    </location>
</feature>
<feature type="region of interest" description="Disordered" evidence="7">
    <location>
        <begin position="1"/>
        <end position="44"/>
    </location>
</feature>
<dbReference type="GO" id="GO:0016020">
    <property type="term" value="C:membrane"/>
    <property type="evidence" value="ECO:0007669"/>
    <property type="project" value="UniProtKB-SubCell"/>
</dbReference>
<feature type="transmembrane region" description="Helical" evidence="8">
    <location>
        <begin position="273"/>
        <end position="295"/>
    </location>
</feature>
<keyword evidence="3" id="KW-0813">Transport</keyword>
<comment type="subcellular location">
    <subcellularLocation>
        <location evidence="1">Membrane</location>
        <topology evidence="1">Multi-pass membrane protein</topology>
    </subcellularLocation>
</comment>
<feature type="domain" description="Cationic amino acid transporter C-terminal" evidence="9">
    <location>
        <begin position="780"/>
        <end position="830"/>
    </location>
</feature>
<protein>
    <recommendedName>
        <fullName evidence="9">Cationic amino acid transporter C-terminal domain-containing protein</fullName>
    </recommendedName>
</protein>
<evidence type="ECO:0000256" key="2">
    <source>
        <dbReference type="ARBA" id="ARBA00008572"/>
    </source>
</evidence>
<dbReference type="Gramene" id="GBG93231">
    <property type="protein sequence ID" value="GBG93231"/>
    <property type="gene ID" value="CBR_g61206"/>
</dbReference>
<accession>A0A388MFA0</accession>
<evidence type="ECO:0000256" key="5">
    <source>
        <dbReference type="ARBA" id="ARBA00022989"/>
    </source>
</evidence>
<evidence type="ECO:0000259" key="9">
    <source>
        <dbReference type="Pfam" id="PF13906"/>
    </source>
</evidence>
<evidence type="ECO:0000313" key="11">
    <source>
        <dbReference type="Proteomes" id="UP000265515"/>
    </source>
</evidence>
<evidence type="ECO:0000256" key="7">
    <source>
        <dbReference type="SAM" id="MobiDB-lite"/>
    </source>
</evidence>
<feature type="transmembrane region" description="Helical" evidence="8">
    <location>
        <begin position="784"/>
        <end position="805"/>
    </location>
</feature>
<evidence type="ECO:0000256" key="1">
    <source>
        <dbReference type="ARBA" id="ARBA00004141"/>
    </source>
</evidence>